<evidence type="ECO:0000313" key="1">
    <source>
        <dbReference type="EMBL" id="SET14407.1"/>
    </source>
</evidence>
<dbReference type="AlphaFoldDB" id="A0A1I0C4I0"/>
<accession>A0A1I0C4I0</accession>
<dbReference type="RefSeq" id="WP_227167508.1">
    <property type="nucleotide sequence ID" value="NZ_CABJCG010000001.1"/>
</dbReference>
<dbReference type="GeneID" id="93277249"/>
<gene>
    <name evidence="1" type="ORF">SAMN05216313_102295</name>
</gene>
<name>A0A1I0C4I0_9FIRM</name>
<keyword evidence="2" id="KW-1185">Reference proteome</keyword>
<organism evidence="1 2">
    <name type="scientific">Enterocloster lavalensis</name>
    <dbReference type="NCBI Taxonomy" id="460384"/>
    <lineage>
        <taxon>Bacteria</taxon>
        <taxon>Bacillati</taxon>
        <taxon>Bacillota</taxon>
        <taxon>Clostridia</taxon>
        <taxon>Lachnospirales</taxon>
        <taxon>Lachnospiraceae</taxon>
        <taxon>Enterocloster</taxon>
    </lineage>
</organism>
<proteinExistence type="predicted"/>
<dbReference type="PROSITE" id="PS51257">
    <property type="entry name" value="PROKAR_LIPOPROTEIN"/>
    <property type="match status" value="1"/>
</dbReference>
<dbReference type="Proteomes" id="UP000198508">
    <property type="component" value="Unassembled WGS sequence"/>
</dbReference>
<dbReference type="EMBL" id="FOIM01000002">
    <property type="protein sequence ID" value="SET14407.1"/>
    <property type="molecule type" value="Genomic_DNA"/>
</dbReference>
<reference evidence="2" key="1">
    <citation type="submission" date="2016-10" db="EMBL/GenBank/DDBJ databases">
        <authorList>
            <person name="Varghese N."/>
            <person name="Submissions S."/>
        </authorList>
    </citation>
    <scope>NUCLEOTIDE SEQUENCE [LARGE SCALE GENOMIC DNA]</scope>
    <source>
        <strain evidence="2">NLAE-zl-G277</strain>
    </source>
</reference>
<protein>
    <submittedName>
        <fullName evidence="1">Uncharacterized protein</fullName>
    </submittedName>
</protein>
<dbReference type="STRING" id="460384.SAMN05216313_102295"/>
<evidence type="ECO:0000313" key="2">
    <source>
        <dbReference type="Proteomes" id="UP000198508"/>
    </source>
</evidence>
<sequence length="71" mass="7469">MMGFGKHVWSLLAVAAVMVLACAAVWYCLSGFGGRDVEQEGTLVRMEAPLESGLVPAFVTNPASVVVDEAL</sequence>